<dbReference type="SUPFAM" id="SSF46785">
    <property type="entry name" value="Winged helix' DNA-binding domain"/>
    <property type="match status" value="1"/>
</dbReference>
<dbReference type="Pfam" id="PF08100">
    <property type="entry name" value="Dimerisation"/>
    <property type="match status" value="1"/>
</dbReference>
<gene>
    <name evidence="6" type="ORF">BJ322DRAFT_450968</name>
</gene>
<evidence type="ECO:0000256" key="1">
    <source>
        <dbReference type="ARBA" id="ARBA00022603"/>
    </source>
</evidence>
<dbReference type="PANTHER" id="PTHR43712:SF2">
    <property type="entry name" value="O-METHYLTRANSFERASE CICE"/>
    <property type="match status" value="1"/>
</dbReference>
<dbReference type="OrthoDB" id="2410195at2759"/>
<evidence type="ECO:0000259" key="5">
    <source>
        <dbReference type="Pfam" id="PF08100"/>
    </source>
</evidence>
<proteinExistence type="predicted"/>
<dbReference type="InterPro" id="IPR029063">
    <property type="entry name" value="SAM-dependent_MTases_sf"/>
</dbReference>
<organism evidence="6 7">
    <name type="scientific">Thelephora terrestris</name>
    <dbReference type="NCBI Taxonomy" id="56493"/>
    <lineage>
        <taxon>Eukaryota</taxon>
        <taxon>Fungi</taxon>
        <taxon>Dikarya</taxon>
        <taxon>Basidiomycota</taxon>
        <taxon>Agaricomycotina</taxon>
        <taxon>Agaricomycetes</taxon>
        <taxon>Thelephorales</taxon>
        <taxon>Thelephoraceae</taxon>
        <taxon>Thelephora</taxon>
    </lineage>
</organism>
<name>A0A9P6L1Z8_9AGAM</name>
<keyword evidence="1" id="KW-0489">Methyltransferase</keyword>
<evidence type="ECO:0000313" key="6">
    <source>
        <dbReference type="EMBL" id="KAF9779248.1"/>
    </source>
</evidence>
<keyword evidence="7" id="KW-1185">Reference proteome</keyword>
<dbReference type="GO" id="GO:0046983">
    <property type="term" value="F:protein dimerization activity"/>
    <property type="evidence" value="ECO:0007669"/>
    <property type="project" value="InterPro"/>
</dbReference>
<dbReference type="Pfam" id="PF00891">
    <property type="entry name" value="Methyltransf_2"/>
    <property type="match status" value="1"/>
</dbReference>
<evidence type="ECO:0000256" key="2">
    <source>
        <dbReference type="ARBA" id="ARBA00022679"/>
    </source>
</evidence>
<accession>A0A9P6L1Z8</accession>
<dbReference type="AlphaFoldDB" id="A0A9P6L1Z8"/>
<dbReference type="InterPro" id="IPR001077">
    <property type="entry name" value="COMT_C"/>
</dbReference>
<dbReference type="GO" id="GO:0008171">
    <property type="term" value="F:O-methyltransferase activity"/>
    <property type="evidence" value="ECO:0007669"/>
    <property type="project" value="InterPro"/>
</dbReference>
<dbReference type="SUPFAM" id="SSF53335">
    <property type="entry name" value="S-adenosyl-L-methionine-dependent methyltransferases"/>
    <property type="match status" value="1"/>
</dbReference>
<reference evidence="6" key="2">
    <citation type="submission" date="2020-11" db="EMBL/GenBank/DDBJ databases">
        <authorList>
            <consortium name="DOE Joint Genome Institute"/>
            <person name="Kuo A."/>
            <person name="Miyauchi S."/>
            <person name="Kiss E."/>
            <person name="Drula E."/>
            <person name="Kohler A."/>
            <person name="Sanchez-Garcia M."/>
            <person name="Andreopoulos B."/>
            <person name="Barry K.W."/>
            <person name="Bonito G."/>
            <person name="Buee M."/>
            <person name="Carver A."/>
            <person name="Chen C."/>
            <person name="Cichocki N."/>
            <person name="Clum A."/>
            <person name="Culley D."/>
            <person name="Crous P.W."/>
            <person name="Fauchery L."/>
            <person name="Girlanda M."/>
            <person name="Hayes R."/>
            <person name="Keri Z."/>
            <person name="Labutti K."/>
            <person name="Lipzen A."/>
            <person name="Lombard V."/>
            <person name="Magnuson J."/>
            <person name="Maillard F."/>
            <person name="Morin E."/>
            <person name="Murat C."/>
            <person name="Nolan M."/>
            <person name="Ohm R."/>
            <person name="Pangilinan J."/>
            <person name="Pereira M."/>
            <person name="Perotto S."/>
            <person name="Peter M."/>
            <person name="Riley R."/>
            <person name="Sitrit Y."/>
            <person name="Stielow B."/>
            <person name="Szollosi G."/>
            <person name="Zifcakova L."/>
            <person name="Stursova M."/>
            <person name="Spatafora J.W."/>
            <person name="Tedersoo L."/>
            <person name="Vaario L.-M."/>
            <person name="Yamada A."/>
            <person name="Yan M."/>
            <person name="Wang P."/>
            <person name="Xu J."/>
            <person name="Bruns T."/>
            <person name="Baldrian P."/>
            <person name="Vilgalys R."/>
            <person name="Henrissat B."/>
            <person name="Grigoriev I.V."/>
            <person name="Hibbett D."/>
            <person name="Nagy L.G."/>
            <person name="Martin F.M."/>
        </authorList>
    </citation>
    <scope>NUCLEOTIDE SEQUENCE</scope>
    <source>
        <strain evidence="6">UH-Tt-Lm1</strain>
    </source>
</reference>
<dbReference type="Gene3D" id="3.40.50.150">
    <property type="entry name" value="Vaccinia Virus protein VP39"/>
    <property type="match status" value="1"/>
</dbReference>
<evidence type="ECO:0000256" key="3">
    <source>
        <dbReference type="ARBA" id="ARBA00022691"/>
    </source>
</evidence>
<dbReference type="Proteomes" id="UP000736335">
    <property type="component" value="Unassembled WGS sequence"/>
</dbReference>
<dbReference type="InterPro" id="IPR036390">
    <property type="entry name" value="WH_DNA-bd_sf"/>
</dbReference>
<protein>
    <submittedName>
        <fullName evidence="6">O-methyltransferase</fullName>
    </submittedName>
</protein>
<evidence type="ECO:0000313" key="7">
    <source>
        <dbReference type="Proteomes" id="UP000736335"/>
    </source>
</evidence>
<dbReference type="InterPro" id="IPR012967">
    <property type="entry name" value="COMT_dimerisation"/>
</dbReference>
<dbReference type="InterPro" id="IPR016461">
    <property type="entry name" value="COMT-like"/>
</dbReference>
<comment type="caution">
    <text evidence="6">The sequence shown here is derived from an EMBL/GenBank/DDBJ whole genome shotgun (WGS) entry which is preliminary data.</text>
</comment>
<dbReference type="Gene3D" id="1.10.10.10">
    <property type="entry name" value="Winged helix-like DNA-binding domain superfamily/Winged helix DNA-binding domain"/>
    <property type="match status" value="1"/>
</dbReference>
<evidence type="ECO:0000259" key="4">
    <source>
        <dbReference type="Pfam" id="PF00891"/>
    </source>
</evidence>
<feature type="domain" description="O-methyltransferase dimerisation" evidence="5">
    <location>
        <begin position="83"/>
        <end position="160"/>
    </location>
</feature>
<reference evidence="6" key="1">
    <citation type="journal article" date="2020" name="Nat. Commun.">
        <title>Large-scale genome sequencing of mycorrhizal fungi provides insights into the early evolution of symbiotic traits.</title>
        <authorList>
            <person name="Miyauchi S."/>
            <person name="Kiss E."/>
            <person name="Kuo A."/>
            <person name="Drula E."/>
            <person name="Kohler A."/>
            <person name="Sanchez-Garcia M."/>
            <person name="Morin E."/>
            <person name="Andreopoulos B."/>
            <person name="Barry K.W."/>
            <person name="Bonito G."/>
            <person name="Buee M."/>
            <person name="Carver A."/>
            <person name="Chen C."/>
            <person name="Cichocki N."/>
            <person name="Clum A."/>
            <person name="Culley D."/>
            <person name="Crous P.W."/>
            <person name="Fauchery L."/>
            <person name="Girlanda M."/>
            <person name="Hayes R.D."/>
            <person name="Keri Z."/>
            <person name="LaButti K."/>
            <person name="Lipzen A."/>
            <person name="Lombard V."/>
            <person name="Magnuson J."/>
            <person name="Maillard F."/>
            <person name="Murat C."/>
            <person name="Nolan M."/>
            <person name="Ohm R.A."/>
            <person name="Pangilinan J."/>
            <person name="Pereira M.F."/>
            <person name="Perotto S."/>
            <person name="Peter M."/>
            <person name="Pfister S."/>
            <person name="Riley R."/>
            <person name="Sitrit Y."/>
            <person name="Stielow J.B."/>
            <person name="Szollosi G."/>
            <person name="Zifcakova L."/>
            <person name="Stursova M."/>
            <person name="Spatafora J.W."/>
            <person name="Tedersoo L."/>
            <person name="Vaario L.M."/>
            <person name="Yamada A."/>
            <person name="Yan M."/>
            <person name="Wang P."/>
            <person name="Xu J."/>
            <person name="Bruns T."/>
            <person name="Baldrian P."/>
            <person name="Vilgalys R."/>
            <person name="Dunand C."/>
            <person name="Henrissat B."/>
            <person name="Grigoriev I.V."/>
            <person name="Hibbett D."/>
            <person name="Nagy L.G."/>
            <person name="Martin F.M."/>
        </authorList>
    </citation>
    <scope>NUCLEOTIDE SEQUENCE</scope>
    <source>
        <strain evidence="6">UH-Tt-Lm1</strain>
    </source>
</reference>
<dbReference type="GO" id="GO:0032259">
    <property type="term" value="P:methylation"/>
    <property type="evidence" value="ECO:0007669"/>
    <property type="project" value="UniProtKB-KW"/>
</dbReference>
<dbReference type="PANTHER" id="PTHR43712">
    <property type="entry name" value="PUTATIVE (AFU_ORTHOLOGUE AFUA_4G14580)-RELATED"/>
    <property type="match status" value="1"/>
</dbReference>
<keyword evidence="3" id="KW-0949">S-adenosyl-L-methionine</keyword>
<dbReference type="PROSITE" id="PS51683">
    <property type="entry name" value="SAM_OMT_II"/>
    <property type="match status" value="1"/>
</dbReference>
<dbReference type="EMBL" id="WIUZ02000020">
    <property type="protein sequence ID" value="KAF9779248.1"/>
    <property type="molecule type" value="Genomic_DNA"/>
</dbReference>
<keyword evidence="2" id="KW-0808">Transferase</keyword>
<sequence length="484" mass="52502">MSTTKISPLRRLVNILSDAVTKIDEKYASANLEFPSLDKPFDESDPACLLLSDPDVVPHSSLIVAAADQLIASARHPAQAILDMAQSHTIPACLNLACETSVAEILREAGPEGLPVKDIAAKNKMHPSKLARALRLLATHHVFAEVSPDVFANNILSSVLDTGKSTEALFTQKKVNKFDGAARGSACAAVEMTADDSLKASAFIIDSLLDPATSYSEEPSDAPCLRLFKAKSYFDYLYAPGNEYRKARYQAAMSALASSESSTVVSGGFPWETLPKGTKIVDVGGGVGSACHEIMNKNPLLKFTVQDLPSVTERAIAYWNQHEPKAFADGQVTIQEHDFFAPQPVKDADVFLLRYILHDWSNAKAIEILKRLREVAVPGKTKVIVVDGVIQYACKVDRKKIRGAEGIVFEGSDKKSEVPAGLLPNLGKACARNYCLDLTMLAKFNGQERTLGDHIHVMEASGWKIGKIYSPDGRRISHVLAEAA</sequence>
<dbReference type="InterPro" id="IPR036388">
    <property type="entry name" value="WH-like_DNA-bd_sf"/>
</dbReference>
<feature type="domain" description="O-methyltransferase C-terminal" evidence="4">
    <location>
        <begin position="245"/>
        <end position="393"/>
    </location>
</feature>